<dbReference type="SMART" id="SM00131">
    <property type="entry name" value="KU"/>
    <property type="match status" value="4"/>
</dbReference>
<dbReference type="InterPro" id="IPR020901">
    <property type="entry name" value="Prtase_inh_Kunz-CS"/>
</dbReference>
<reference evidence="7 8" key="1">
    <citation type="journal article" date="2023" name="Arcadia Sci">
        <title>De novo assembly of a long-read Amblyomma americanum tick genome.</title>
        <authorList>
            <person name="Chou S."/>
            <person name="Poskanzer K.E."/>
            <person name="Rollins M."/>
            <person name="Thuy-Boun P.S."/>
        </authorList>
    </citation>
    <scope>NUCLEOTIDE SEQUENCE [LARGE SCALE GENOMIC DNA]</scope>
    <source>
        <strain evidence="7">F_SG_1</strain>
        <tissue evidence="7">Salivary glands</tissue>
    </source>
</reference>
<dbReference type="AlphaFoldDB" id="A0AAQ4DB05"/>
<feature type="domain" description="BPTI/Kunitz inhibitor" evidence="5">
    <location>
        <begin position="143"/>
        <end position="193"/>
    </location>
</feature>
<evidence type="ECO:0000313" key="8">
    <source>
        <dbReference type="Proteomes" id="UP001321473"/>
    </source>
</evidence>
<evidence type="ECO:0000256" key="2">
    <source>
        <dbReference type="ARBA" id="ARBA00022737"/>
    </source>
</evidence>
<feature type="domain" description="BPTI/Kunitz inhibitor" evidence="5">
    <location>
        <begin position="85"/>
        <end position="135"/>
    </location>
</feature>
<protein>
    <recommendedName>
        <fullName evidence="5">BPTI/Kunitz inhibitor domain-containing protein</fullName>
    </recommendedName>
</protein>
<dbReference type="Proteomes" id="UP001321473">
    <property type="component" value="Unassembled WGS sequence"/>
</dbReference>
<evidence type="ECO:0000313" key="7">
    <source>
        <dbReference type="EMBL" id="KAK8759645.1"/>
    </source>
</evidence>
<dbReference type="PRINTS" id="PR00759">
    <property type="entry name" value="BASICPTASE"/>
</dbReference>
<sequence length="261" mass="29986">MAASLYEEEDLPFPRDWDVSARIDVACLEPKYPGPCKGYFPRYYYNVTTKTCEQFIYGGCQANGNNFETLQECQRRCRSRIDVACLDPKYPGPCVGYFPRYYFNVTTKTCEQFIYGGCQANGNNFETLLECQRRCASRVDVACREPKYSGPCKGYFPRYYYDNTTKTCKQFIYGGCQGNGNNFGTLEECKNRCWVKPPQVCTYPKDSGPCLAYMPMWYFNTLTKTCEEFVYGGCGGNENKFRTFADCDNKCKKFLGVIPRA</sequence>
<dbReference type="PROSITE" id="PS00280">
    <property type="entry name" value="BPTI_KUNITZ_1"/>
    <property type="match status" value="3"/>
</dbReference>
<dbReference type="PANTHER" id="PTHR10083:SF374">
    <property type="entry name" value="BPTI_KUNITZ INHIBITOR DOMAIN-CONTAINING PROTEIN"/>
    <property type="match status" value="1"/>
</dbReference>
<evidence type="ECO:0000256" key="1">
    <source>
        <dbReference type="ARBA" id="ARBA00022690"/>
    </source>
</evidence>
<keyword evidence="1" id="KW-0646">Protease inhibitor</keyword>
<accession>A0AAQ4DB05</accession>
<name>A0AAQ4DB05_AMBAM</name>
<organism evidence="7 8">
    <name type="scientific">Amblyomma americanum</name>
    <name type="common">Lone star tick</name>
    <dbReference type="NCBI Taxonomy" id="6943"/>
    <lineage>
        <taxon>Eukaryota</taxon>
        <taxon>Metazoa</taxon>
        <taxon>Ecdysozoa</taxon>
        <taxon>Arthropoda</taxon>
        <taxon>Chelicerata</taxon>
        <taxon>Arachnida</taxon>
        <taxon>Acari</taxon>
        <taxon>Parasitiformes</taxon>
        <taxon>Ixodida</taxon>
        <taxon>Ixodoidea</taxon>
        <taxon>Ixodidae</taxon>
        <taxon>Amblyomminae</taxon>
        <taxon>Amblyomma</taxon>
    </lineage>
</organism>
<dbReference type="EMBL" id="JARKHS020032792">
    <property type="protein sequence ID" value="KAK8759643.1"/>
    <property type="molecule type" value="Genomic_DNA"/>
</dbReference>
<comment type="caution">
    <text evidence="7">The sequence shown here is derived from an EMBL/GenBank/DDBJ whole genome shotgun (WGS) entry which is preliminary data.</text>
</comment>
<reference evidence="7" key="2">
    <citation type="submission" date="2023-03" db="EMBL/GenBank/DDBJ databases">
        <authorList>
            <person name="Thuy-Boun P."/>
        </authorList>
    </citation>
    <scope>NUCLEOTIDE SEQUENCE</scope>
    <source>
        <strain evidence="7">F_SG_1</strain>
        <tissue evidence="7">Salivary glands</tissue>
    </source>
</reference>
<dbReference type="Gene3D" id="4.10.410.10">
    <property type="entry name" value="Pancreatic trypsin inhibitor Kunitz domain"/>
    <property type="match status" value="4"/>
</dbReference>
<dbReference type="Pfam" id="PF00014">
    <property type="entry name" value="Kunitz_BPTI"/>
    <property type="match status" value="4"/>
</dbReference>
<keyword evidence="2" id="KW-0677">Repeat</keyword>
<dbReference type="InterPro" id="IPR050098">
    <property type="entry name" value="TFPI/VKTCI-like"/>
</dbReference>
<evidence type="ECO:0000256" key="3">
    <source>
        <dbReference type="ARBA" id="ARBA00022900"/>
    </source>
</evidence>
<dbReference type="CDD" id="cd00109">
    <property type="entry name" value="Kunitz-type"/>
    <property type="match status" value="4"/>
</dbReference>
<evidence type="ECO:0000313" key="6">
    <source>
        <dbReference type="EMBL" id="KAK8759643.1"/>
    </source>
</evidence>
<reference evidence="7" key="3">
    <citation type="submission" date="2024-02" db="EMBL/GenBank/DDBJ databases">
        <authorList>
            <person name="Mcdaniel E.A."/>
            <person name="Celebi F.M."/>
            <person name="Reiter T."/>
            <person name="Weiss E.C."/>
            <person name="Chou S."/>
        </authorList>
    </citation>
    <scope>NUCLEOTIDE SEQUENCE</scope>
    <source>
        <strain evidence="7">F_SG_1</strain>
        <tissue evidence="7">Salivary glands</tissue>
    </source>
</reference>
<dbReference type="FunFam" id="4.10.410.10:FF:000004">
    <property type="entry name" value="Tissue factor pathway inhibitor"/>
    <property type="match status" value="1"/>
</dbReference>
<feature type="domain" description="BPTI/Kunitz inhibitor" evidence="5">
    <location>
        <begin position="27"/>
        <end position="77"/>
    </location>
</feature>
<dbReference type="InterPro" id="IPR036880">
    <property type="entry name" value="Kunitz_BPTI_sf"/>
</dbReference>
<keyword evidence="8" id="KW-1185">Reference proteome</keyword>
<proteinExistence type="predicted"/>
<feature type="domain" description="BPTI/Kunitz inhibitor" evidence="5">
    <location>
        <begin position="201"/>
        <end position="251"/>
    </location>
</feature>
<dbReference type="SUPFAM" id="SSF57362">
    <property type="entry name" value="BPTI-like"/>
    <property type="match status" value="4"/>
</dbReference>
<evidence type="ECO:0000259" key="5">
    <source>
        <dbReference type="PROSITE" id="PS50279"/>
    </source>
</evidence>
<dbReference type="PROSITE" id="PS50279">
    <property type="entry name" value="BPTI_KUNITZ_2"/>
    <property type="match status" value="4"/>
</dbReference>
<keyword evidence="3" id="KW-0722">Serine protease inhibitor</keyword>
<keyword evidence="4" id="KW-1015">Disulfide bond</keyword>
<dbReference type="GO" id="GO:0004867">
    <property type="term" value="F:serine-type endopeptidase inhibitor activity"/>
    <property type="evidence" value="ECO:0007669"/>
    <property type="project" value="UniProtKB-KW"/>
</dbReference>
<dbReference type="EMBL" id="JARKHS020032791">
    <property type="protein sequence ID" value="KAK8759645.1"/>
    <property type="molecule type" value="Genomic_DNA"/>
</dbReference>
<dbReference type="PANTHER" id="PTHR10083">
    <property type="entry name" value="KUNITZ-TYPE PROTEASE INHIBITOR-RELATED"/>
    <property type="match status" value="1"/>
</dbReference>
<dbReference type="InterPro" id="IPR002223">
    <property type="entry name" value="Kunitz_BPTI"/>
</dbReference>
<gene>
    <name evidence="7" type="ORF">V5799_002724</name>
    <name evidence="6" type="ORF">V5799_002726</name>
</gene>
<evidence type="ECO:0000256" key="4">
    <source>
        <dbReference type="ARBA" id="ARBA00023157"/>
    </source>
</evidence>
<dbReference type="FunFam" id="4.10.410.10:FF:000021">
    <property type="entry name" value="Serine protease inhibitor, putative"/>
    <property type="match status" value="2"/>
</dbReference>